<dbReference type="InterPro" id="IPR000923">
    <property type="entry name" value="BlueCu_1"/>
</dbReference>
<reference evidence="10" key="1">
    <citation type="submission" date="2016-10" db="EMBL/GenBank/DDBJ databases">
        <authorList>
            <person name="Varghese N."/>
            <person name="Submissions S."/>
        </authorList>
    </citation>
    <scope>NUCLEOTIDE SEQUENCE [LARGE SCALE GENOMIC DNA]</scope>
    <source>
        <strain evidence="10">IBRC-M 10760</strain>
    </source>
</reference>
<evidence type="ECO:0000313" key="9">
    <source>
        <dbReference type="EMBL" id="SDF87065.1"/>
    </source>
</evidence>
<protein>
    <submittedName>
        <fullName evidence="9">Plastocyanin</fullName>
    </submittedName>
</protein>
<dbReference type="GO" id="GO:0005507">
    <property type="term" value="F:copper ion binding"/>
    <property type="evidence" value="ECO:0007669"/>
    <property type="project" value="InterPro"/>
</dbReference>
<keyword evidence="2" id="KW-0813">Transport</keyword>
<sequence length="164" mass="17178">MRRRAFLASVGGTALTVSVAGCLGSGGAGTVDEYDIGMSTSAFRPAEFAVAPGTTVVWKNTSKSTHTVTAYESSIPDEADFFASGGFESTEAARDGWLKNSSGGFSSNETYEHTFTVPGTYEYFCIPHEKTGMVGTIEVTENATRTPETPVATTDGTQSGTDAE</sequence>
<evidence type="ECO:0000256" key="5">
    <source>
        <dbReference type="ARBA" id="ARBA00023008"/>
    </source>
</evidence>
<gene>
    <name evidence="9" type="ORF">SAMN05216218_110183</name>
</gene>
<dbReference type="RefSeq" id="WP_092693492.1">
    <property type="nucleotide sequence ID" value="NZ_FNBK01000010.1"/>
</dbReference>
<dbReference type="Pfam" id="PF00127">
    <property type="entry name" value="Copper-bind"/>
    <property type="match status" value="1"/>
</dbReference>
<organism evidence="9 10">
    <name type="scientific">Halorientalis regularis</name>
    <dbReference type="NCBI Taxonomy" id="660518"/>
    <lineage>
        <taxon>Archaea</taxon>
        <taxon>Methanobacteriati</taxon>
        <taxon>Methanobacteriota</taxon>
        <taxon>Stenosarchaea group</taxon>
        <taxon>Halobacteria</taxon>
        <taxon>Halobacteriales</taxon>
        <taxon>Haloarculaceae</taxon>
        <taxon>Halorientalis</taxon>
    </lineage>
</organism>
<proteinExistence type="predicted"/>
<evidence type="ECO:0000313" key="10">
    <source>
        <dbReference type="Proteomes" id="UP000199076"/>
    </source>
</evidence>
<dbReference type="STRING" id="660518.SAMN05216218_110183"/>
<dbReference type="InterPro" id="IPR028871">
    <property type="entry name" value="BlueCu_1_BS"/>
</dbReference>
<evidence type="ECO:0000256" key="7">
    <source>
        <dbReference type="SAM" id="MobiDB-lite"/>
    </source>
</evidence>
<dbReference type="EMBL" id="FNBK01000010">
    <property type="protein sequence ID" value="SDF87065.1"/>
    <property type="molecule type" value="Genomic_DNA"/>
</dbReference>
<evidence type="ECO:0000256" key="3">
    <source>
        <dbReference type="ARBA" id="ARBA00022723"/>
    </source>
</evidence>
<dbReference type="Proteomes" id="UP000199076">
    <property type="component" value="Unassembled WGS sequence"/>
</dbReference>
<feature type="domain" description="Blue (type 1) copper" evidence="8">
    <location>
        <begin position="42"/>
        <end position="139"/>
    </location>
</feature>
<name>A0A1G7PL61_9EURY</name>
<evidence type="ECO:0000256" key="4">
    <source>
        <dbReference type="ARBA" id="ARBA00022982"/>
    </source>
</evidence>
<keyword evidence="3" id="KW-0479">Metal-binding</keyword>
<keyword evidence="6" id="KW-0472">Membrane</keyword>
<dbReference type="GO" id="GO:0016020">
    <property type="term" value="C:membrane"/>
    <property type="evidence" value="ECO:0007669"/>
    <property type="project" value="UniProtKB-SubCell"/>
</dbReference>
<dbReference type="AlphaFoldDB" id="A0A1G7PL61"/>
<evidence type="ECO:0000256" key="2">
    <source>
        <dbReference type="ARBA" id="ARBA00022448"/>
    </source>
</evidence>
<dbReference type="GO" id="GO:0009055">
    <property type="term" value="F:electron transfer activity"/>
    <property type="evidence" value="ECO:0007669"/>
    <property type="project" value="InterPro"/>
</dbReference>
<dbReference type="PANTHER" id="PTHR34192">
    <property type="entry name" value="PLASTOCYANIN MAJOR ISOFORM, CHLOROPLASTIC-RELATED"/>
    <property type="match status" value="1"/>
</dbReference>
<dbReference type="PROSITE" id="PS00196">
    <property type="entry name" value="COPPER_BLUE"/>
    <property type="match status" value="1"/>
</dbReference>
<keyword evidence="4" id="KW-0249">Electron transport</keyword>
<dbReference type="OrthoDB" id="4392at2157"/>
<dbReference type="InterPro" id="IPR008972">
    <property type="entry name" value="Cupredoxin"/>
</dbReference>
<accession>A0A1G7PL61</accession>
<evidence type="ECO:0000256" key="1">
    <source>
        <dbReference type="ARBA" id="ARBA00004370"/>
    </source>
</evidence>
<keyword evidence="5" id="KW-0186">Copper</keyword>
<dbReference type="Gene3D" id="2.60.40.420">
    <property type="entry name" value="Cupredoxins - blue copper proteins"/>
    <property type="match status" value="1"/>
</dbReference>
<dbReference type="PROSITE" id="PS51257">
    <property type="entry name" value="PROKAR_LIPOPROTEIN"/>
    <property type="match status" value="1"/>
</dbReference>
<dbReference type="PANTHER" id="PTHR34192:SF10">
    <property type="entry name" value="PLASTOCYANIN MAJOR ISOFORM, CHLOROPLASTIC-RELATED"/>
    <property type="match status" value="1"/>
</dbReference>
<dbReference type="SUPFAM" id="SSF49503">
    <property type="entry name" value="Cupredoxins"/>
    <property type="match status" value="1"/>
</dbReference>
<evidence type="ECO:0000259" key="8">
    <source>
        <dbReference type="Pfam" id="PF00127"/>
    </source>
</evidence>
<keyword evidence="10" id="KW-1185">Reference proteome</keyword>
<comment type="subcellular location">
    <subcellularLocation>
        <location evidence="1">Membrane</location>
    </subcellularLocation>
</comment>
<feature type="region of interest" description="Disordered" evidence="7">
    <location>
        <begin position="143"/>
        <end position="164"/>
    </location>
</feature>
<evidence type="ECO:0000256" key="6">
    <source>
        <dbReference type="ARBA" id="ARBA00023136"/>
    </source>
</evidence>